<dbReference type="PANTHER" id="PTHR43434:SF13">
    <property type="entry name" value="PHOSPHOGLYCOLATE PHOSPHATASE"/>
    <property type="match status" value="1"/>
</dbReference>
<dbReference type="PANTHER" id="PTHR43434">
    <property type="entry name" value="PHOSPHOGLYCOLATE PHOSPHATASE"/>
    <property type="match status" value="1"/>
</dbReference>
<proteinExistence type="predicted"/>
<evidence type="ECO:0000313" key="1">
    <source>
        <dbReference type="EMBL" id="MFD2600456.1"/>
    </source>
</evidence>
<dbReference type="InterPro" id="IPR036412">
    <property type="entry name" value="HAD-like_sf"/>
</dbReference>
<dbReference type="SFLD" id="SFLDG01129">
    <property type="entry name" value="C1.5:_HAD__Beta-PGM__Phosphata"/>
    <property type="match status" value="1"/>
</dbReference>
<sequence length="215" mass="24972">MYPYKFIVFDFDGTIADSRSLFIELYNELALKNSYQLLNEENLDELRCLSITERCRLLGVPLYKIPFLASVIIRRYKAAIPKLEFNEGMKELLLSLTENRVKYAVLSSNSKTNIEQFFRQHKVKCKRIYSSRSMFGKHLLINKFLRDKDVKPSEILYVGDELRDVIACRKSGVDVAWVSWGYDNEKALENNKPDYHIDSPAQILSLVLHKPVVAV</sequence>
<reference evidence="2" key="1">
    <citation type="journal article" date="2019" name="Int. J. Syst. Evol. Microbiol.">
        <title>The Global Catalogue of Microorganisms (GCM) 10K type strain sequencing project: providing services to taxonomists for standard genome sequencing and annotation.</title>
        <authorList>
            <consortium name="The Broad Institute Genomics Platform"/>
            <consortium name="The Broad Institute Genome Sequencing Center for Infectious Disease"/>
            <person name="Wu L."/>
            <person name="Ma J."/>
        </authorList>
    </citation>
    <scope>NUCLEOTIDE SEQUENCE [LARGE SCALE GENOMIC DNA]</scope>
    <source>
        <strain evidence="2">KCTC 42107</strain>
    </source>
</reference>
<dbReference type="Proteomes" id="UP001597480">
    <property type="component" value="Unassembled WGS sequence"/>
</dbReference>
<organism evidence="1 2">
    <name type="scientific">Flavobacterium suzhouense</name>
    <dbReference type="NCBI Taxonomy" id="1529638"/>
    <lineage>
        <taxon>Bacteria</taxon>
        <taxon>Pseudomonadati</taxon>
        <taxon>Bacteroidota</taxon>
        <taxon>Flavobacteriia</taxon>
        <taxon>Flavobacteriales</taxon>
        <taxon>Flavobacteriaceae</taxon>
        <taxon>Flavobacterium</taxon>
    </lineage>
</organism>
<dbReference type="Gene3D" id="3.40.50.1000">
    <property type="entry name" value="HAD superfamily/HAD-like"/>
    <property type="match status" value="1"/>
</dbReference>
<dbReference type="Pfam" id="PF13419">
    <property type="entry name" value="HAD_2"/>
    <property type="match status" value="1"/>
</dbReference>
<dbReference type="RefSeq" id="WP_379819167.1">
    <property type="nucleotide sequence ID" value="NZ_JBHUMD010000001.1"/>
</dbReference>
<dbReference type="EMBL" id="JBHUMD010000001">
    <property type="protein sequence ID" value="MFD2600456.1"/>
    <property type="molecule type" value="Genomic_DNA"/>
</dbReference>
<gene>
    <name evidence="1" type="ORF">ACFSR3_00170</name>
</gene>
<name>A0ABW5NMY6_9FLAO</name>
<dbReference type="InterPro" id="IPR023214">
    <property type="entry name" value="HAD_sf"/>
</dbReference>
<dbReference type="InterPro" id="IPR050155">
    <property type="entry name" value="HAD-like_hydrolase_sf"/>
</dbReference>
<dbReference type="InterPro" id="IPR023198">
    <property type="entry name" value="PGP-like_dom2"/>
</dbReference>
<keyword evidence="2" id="KW-1185">Reference proteome</keyword>
<accession>A0ABW5NMY6</accession>
<protein>
    <submittedName>
        <fullName evidence="1">HAD hydrolase-like protein</fullName>
    </submittedName>
</protein>
<dbReference type="Gene3D" id="1.10.150.240">
    <property type="entry name" value="Putative phosphatase, domain 2"/>
    <property type="match status" value="1"/>
</dbReference>
<comment type="caution">
    <text evidence="1">The sequence shown here is derived from an EMBL/GenBank/DDBJ whole genome shotgun (WGS) entry which is preliminary data.</text>
</comment>
<dbReference type="SFLD" id="SFLDS00003">
    <property type="entry name" value="Haloacid_Dehalogenase"/>
    <property type="match status" value="1"/>
</dbReference>
<dbReference type="SUPFAM" id="SSF56784">
    <property type="entry name" value="HAD-like"/>
    <property type="match status" value="1"/>
</dbReference>
<dbReference type="InterPro" id="IPR041492">
    <property type="entry name" value="HAD_2"/>
</dbReference>
<evidence type="ECO:0000313" key="2">
    <source>
        <dbReference type="Proteomes" id="UP001597480"/>
    </source>
</evidence>